<dbReference type="RefSeq" id="WP_007588666.1">
    <property type="nucleotide sequence ID" value="NZ_AKAU01000181.1"/>
</dbReference>
<evidence type="ECO:0000313" key="2">
    <source>
        <dbReference type="EMBL" id="EIM96714.1"/>
    </source>
</evidence>
<dbReference type="EMBL" id="AKAU01000181">
    <property type="protein sequence ID" value="EIM96714.1"/>
    <property type="molecule type" value="Genomic_DNA"/>
</dbReference>
<evidence type="ECO:0000313" key="3">
    <source>
        <dbReference type="Proteomes" id="UP000004980"/>
    </source>
</evidence>
<sequence length="225" mass="24847">MIFEIVLAIGALQLVRRLKKPSHMSWQGLRPSRSRAEVLGAQGEARAHAKLKETLDWLCGSNYCLLGGPLVIEHAPGTAFPTAEIDHLAVTPFGIFVFETKNWSGRIAPSTARGMLTRVGSDHRSEDRRSPIDQNRTKVAFFRSNLPCVWPVMGAGLFTSPEARLDAALHSDLLSLTDVPQWLRSRRDAYAGMPAVDVRKATAAVTQLVRTTEADLREHKRIVSA</sequence>
<reference evidence="2 3" key="1">
    <citation type="journal article" date="2012" name="J. Bacteriol.">
        <title>Draft Genome Sequence of the Soil Bacterium Burkholderia terrae Strain BS001, Which Interacts with Fungal Surface Structures.</title>
        <authorList>
            <person name="Nazir R."/>
            <person name="Hansen M.A."/>
            <person name="Sorensen S."/>
            <person name="van Elsas J.D."/>
        </authorList>
    </citation>
    <scope>NUCLEOTIDE SEQUENCE [LARGE SCALE GENOMIC DNA]</scope>
    <source>
        <strain evidence="2 3">BS001</strain>
    </source>
</reference>
<comment type="caution">
    <text evidence="2">The sequence shown here is derived from an EMBL/GenBank/DDBJ whole genome shotgun (WGS) entry which is preliminary data.</text>
</comment>
<dbReference type="InterPro" id="IPR011528">
    <property type="entry name" value="NERD"/>
</dbReference>
<protein>
    <submittedName>
        <fullName evidence="2">NERD domain protein</fullName>
    </submittedName>
</protein>
<feature type="domain" description="NERD" evidence="1">
    <location>
        <begin position="39"/>
        <end position="165"/>
    </location>
</feature>
<keyword evidence="3" id="KW-1185">Reference proteome</keyword>
<accession>A0ABN0FDM8</accession>
<dbReference type="Proteomes" id="UP000004980">
    <property type="component" value="Unassembled WGS sequence"/>
</dbReference>
<gene>
    <name evidence="2" type="ORF">WQE_32871</name>
</gene>
<evidence type="ECO:0000259" key="1">
    <source>
        <dbReference type="PROSITE" id="PS50965"/>
    </source>
</evidence>
<organism evidence="2 3">
    <name type="scientific">Paraburkholderia hospita</name>
    <dbReference type="NCBI Taxonomy" id="169430"/>
    <lineage>
        <taxon>Bacteria</taxon>
        <taxon>Pseudomonadati</taxon>
        <taxon>Pseudomonadota</taxon>
        <taxon>Betaproteobacteria</taxon>
        <taxon>Burkholderiales</taxon>
        <taxon>Burkholderiaceae</taxon>
        <taxon>Paraburkholderia</taxon>
    </lineage>
</organism>
<proteinExistence type="predicted"/>
<name>A0ABN0FDM8_9BURK</name>
<dbReference type="PROSITE" id="PS50965">
    <property type="entry name" value="NERD"/>
    <property type="match status" value="1"/>
</dbReference>
<dbReference type="Pfam" id="PF08378">
    <property type="entry name" value="NERD"/>
    <property type="match status" value="1"/>
</dbReference>